<feature type="region of interest" description="Disordered" evidence="1">
    <location>
        <begin position="133"/>
        <end position="209"/>
    </location>
</feature>
<organism evidence="3">
    <name type="scientific">Absidia glauca</name>
    <name type="common">Pin mould</name>
    <dbReference type="NCBI Taxonomy" id="4829"/>
    <lineage>
        <taxon>Eukaryota</taxon>
        <taxon>Fungi</taxon>
        <taxon>Fungi incertae sedis</taxon>
        <taxon>Mucoromycota</taxon>
        <taxon>Mucoromycotina</taxon>
        <taxon>Mucoromycetes</taxon>
        <taxon>Mucorales</taxon>
        <taxon>Cunninghamellaceae</taxon>
        <taxon>Absidia</taxon>
    </lineage>
</organism>
<gene>
    <name evidence="3" type="primary">ABSGL_09947.1 scaffold 11783</name>
</gene>
<protein>
    <submittedName>
        <fullName evidence="3">Uncharacterized protein</fullName>
    </submittedName>
</protein>
<keyword evidence="2" id="KW-1133">Transmembrane helix</keyword>
<evidence type="ECO:0000313" key="3">
    <source>
        <dbReference type="EMBL" id="SAM04087.1"/>
    </source>
</evidence>
<dbReference type="EMBL" id="LT554349">
    <property type="protein sequence ID" value="SAM04087.1"/>
    <property type="molecule type" value="Genomic_DNA"/>
</dbReference>
<feature type="transmembrane region" description="Helical" evidence="2">
    <location>
        <begin position="373"/>
        <end position="392"/>
    </location>
</feature>
<evidence type="ECO:0000256" key="2">
    <source>
        <dbReference type="SAM" id="Phobius"/>
    </source>
</evidence>
<dbReference type="InParanoid" id="A0A168QAD7"/>
<keyword evidence="2" id="KW-0472">Membrane</keyword>
<feature type="region of interest" description="Disordered" evidence="1">
    <location>
        <begin position="29"/>
        <end position="65"/>
    </location>
</feature>
<keyword evidence="2" id="KW-0812">Transmembrane</keyword>
<feature type="compositionally biased region" description="Polar residues" evidence="1">
    <location>
        <begin position="41"/>
        <end position="51"/>
    </location>
</feature>
<feature type="compositionally biased region" description="Low complexity" evidence="1">
    <location>
        <begin position="176"/>
        <end position="189"/>
    </location>
</feature>
<dbReference type="AlphaFoldDB" id="A0A168QAD7"/>
<feature type="compositionally biased region" description="Polar residues" evidence="1">
    <location>
        <begin position="165"/>
        <end position="175"/>
    </location>
</feature>
<evidence type="ECO:0000313" key="4">
    <source>
        <dbReference type="Proteomes" id="UP000078561"/>
    </source>
</evidence>
<reference evidence="3" key="1">
    <citation type="submission" date="2016-04" db="EMBL/GenBank/DDBJ databases">
        <authorList>
            <person name="Evans L.H."/>
            <person name="Alamgir A."/>
            <person name="Owens N."/>
            <person name="Weber N.D."/>
            <person name="Virtaneva K."/>
            <person name="Barbian K."/>
            <person name="Babar A."/>
            <person name="Rosenke K."/>
        </authorList>
    </citation>
    <scope>NUCLEOTIDE SEQUENCE [LARGE SCALE GENOMIC DNA]</scope>
    <source>
        <strain evidence="3">CBS 101.48</strain>
    </source>
</reference>
<feature type="compositionally biased region" description="Basic residues" evidence="1">
    <location>
        <begin position="289"/>
        <end position="299"/>
    </location>
</feature>
<evidence type="ECO:0000256" key="1">
    <source>
        <dbReference type="SAM" id="MobiDB-lite"/>
    </source>
</evidence>
<feature type="transmembrane region" description="Helical" evidence="2">
    <location>
        <begin position="321"/>
        <end position="341"/>
    </location>
</feature>
<sequence length="401" mass="44471">MTTTTTTTISHAKASARLLDLVATMDKYTTKTPTSNDTTTMGSDFWTSQGGSSNSNNDSDDDPVEQEQFNRISGILTQLIEEANNAINNTPSTQRPTAVTTFNKTKEIENKASLRDAMDSLNRSAAAISTLMPDTTTTDPQEHQLPCSTDTSKESRRRSRLPRPTKSSSEQHLYRSSSSSTISVSSISSNEDDDDDNDDEESLFSPILSNLTTPMSRTISPLLFEKKHFDDNSTQDHDASPENDDPVLASFERLDSSLAMVDFLSRDLANYRRQHPRSKGTTTTAPSTHLHHQKRHRRTSLPPTTDINIDASKQHRWSSRWLAVPLLYIPYLLVASSWEILVQESGMTAPLLSLVMDRHIPSSATGKLVSNTAGLSVFVLLMMILHLLRLAAANERQCTSR</sequence>
<dbReference type="OrthoDB" id="2290510at2759"/>
<name>A0A168QAD7_ABSGL</name>
<proteinExistence type="predicted"/>
<dbReference type="Proteomes" id="UP000078561">
    <property type="component" value="Unassembled WGS sequence"/>
</dbReference>
<keyword evidence="4" id="KW-1185">Reference proteome</keyword>
<accession>A0A168QAD7</accession>
<feature type="region of interest" description="Disordered" evidence="1">
    <location>
        <begin position="271"/>
        <end position="307"/>
    </location>
</feature>
<feature type="compositionally biased region" description="Acidic residues" evidence="1">
    <location>
        <begin position="190"/>
        <end position="202"/>
    </location>
</feature>
<feature type="compositionally biased region" description="Low complexity" evidence="1">
    <location>
        <begin position="30"/>
        <end position="40"/>
    </location>
</feature>